<name>A0A8H3W720_9PEZI</name>
<proteinExistence type="predicted"/>
<keyword evidence="4" id="KW-1185">Reference proteome</keyword>
<keyword evidence="1" id="KW-0560">Oxidoreductase</keyword>
<dbReference type="EMBL" id="WOWK01000084">
    <property type="protein sequence ID" value="KAF0320361.1"/>
    <property type="molecule type" value="Genomic_DNA"/>
</dbReference>
<evidence type="ECO:0000313" key="4">
    <source>
        <dbReference type="Proteomes" id="UP000434172"/>
    </source>
</evidence>
<dbReference type="InterPro" id="IPR036812">
    <property type="entry name" value="NAD(P)_OxRdtase_dom_sf"/>
</dbReference>
<dbReference type="CDD" id="cd19101">
    <property type="entry name" value="AKR_unchar"/>
    <property type="match status" value="1"/>
</dbReference>
<gene>
    <name evidence="3" type="ORF">GQ607_012457</name>
</gene>
<dbReference type="InterPro" id="IPR023210">
    <property type="entry name" value="NADP_OxRdtase_dom"/>
</dbReference>
<feature type="domain" description="NADP-dependent oxidoreductase" evidence="2">
    <location>
        <begin position="228"/>
        <end position="522"/>
    </location>
</feature>
<protein>
    <submittedName>
        <fullName evidence="3">Putative aldo/keto reductase</fullName>
    </submittedName>
</protein>
<dbReference type="SUPFAM" id="SSF51430">
    <property type="entry name" value="NAD(P)-linked oxidoreductase"/>
    <property type="match status" value="1"/>
</dbReference>
<organism evidence="3 4">
    <name type="scientific">Colletotrichum asianum</name>
    <dbReference type="NCBI Taxonomy" id="702518"/>
    <lineage>
        <taxon>Eukaryota</taxon>
        <taxon>Fungi</taxon>
        <taxon>Dikarya</taxon>
        <taxon>Ascomycota</taxon>
        <taxon>Pezizomycotina</taxon>
        <taxon>Sordariomycetes</taxon>
        <taxon>Hypocreomycetidae</taxon>
        <taxon>Glomerellales</taxon>
        <taxon>Glomerellaceae</taxon>
        <taxon>Colletotrichum</taxon>
        <taxon>Colletotrichum gloeosporioides species complex</taxon>
    </lineage>
</organism>
<dbReference type="OrthoDB" id="686384at2759"/>
<comment type="caution">
    <text evidence="3">The sequence shown here is derived from an EMBL/GenBank/DDBJ whole genome shotgun (WGS) entry which is preliminary data.</text>
</comment>
<dbReference type="Proteomes" id="UP000434172">
    <property type="component" value="Unassembled WGS sequence"/>
</dbReference>
<dbReference type="AlphaFoldDB" id="A0A8H3W720"/>
<reference evidence="3 4" key="1">
    <citation type="submission" date="2019-12" db="EMBL/GenBank/DDBJ databases">
        <title>A genome sequence resource for the geographically widespread anthracnose pathogen Colletotrichum asianum.</title>
        <authorList>
            <person name="Meng Y."/>
        </authorList>
    </citation>
    <scope>NUCLEOTIDE SEQUENCE [LARGE SCALE GENOMIC DNA]</scope>
    <source>
        <strain evidence="3 4">ICMP 18580</strain>
    </source>
</reference>
<evidence type="ECO:0000313" key="3">
    <source>
        <dbReference type="EMBL" id="KAF0320361.1"/>
    </source>
</evidence>
<dbReference type="Gene3D" id="3.20.20.100">
    <property type="entry name" value="NADP-dependent oxidoreductase domain"/>
    <property type="match status" value="1"/>
</dbReference>
<dbReference type="Pfam" id="PF00248">
    <property type="entry name" value="Aldo_ket_red"/>
    <property type="match status" value="1"/>
</dbReference>
<dbReference type="GO" id="GO:0016491">
    <property type="term" value="F:oxidoreductase activity"/>
    <property type="evidence" value="ECO:0007669"/>
    <property type="project" value="UniProtKB-KW"/>
</dbReference>
<dbReference type="PANTHER" id="PTHR43147">
    <property type="entry name" value="PROTEIN TAS"/>
    <property type="match status" value="1"/>
</dbReference>
<evidence type="ECO:0000259" key="2">
    <source>
        <dbReference type="Pfam" id="PF00248"/>
    </source>
</evidence>
<dbReference type="PANTHER" id="PTHR43147:SF2">
    <property type="entry name" value="NADP-DEPENDENT OXIDOREDUCTASE DOMAIN-CONTAINING PROTEIN"/>
    <property type="match status" value="1"/>
</dbReference>
<sequence>MAAGSGARRVKTAHVNMMTDSIITNMTPEGMRVIMRSLLASHPEITSTFEAETRSYIQDVALAKVQAQSTSLDMSSLKATQKIIRCMMGCGLCYESITLIGNLTVQGINLLLIQGTSTEEFLASIDGDVVQLLTAIEKILLSAGRSNLLDDERKLLNSLHQALLDCKAITGEKSLDYPYTRALTATCILLEVPIPAFDDLNSPDNTLQVAPPEAKETFEMNGRKLPRIFSGLWQMSSPSWGSAPTSKIIAQFSQYVSSGLIAFDMADHYGDAEIVFGRFNSSYPVKGVTFAGTKYCVFNPMTVTREAVQANVSERCRRLQTNKIDLLQFHWQFYEDPQYIDALRFLSEDPRVGTLGLCNFDTHHMDNILSHNIKIYSNQVQFSLIDSRPVVRMAEVCEKHNVKLLTYGTLCGGFLAEKWLGKEEPDLYAETITPSQRKYYAMIKSWGGWELFQELLHTLKLVSSKHGVGLSTVAIRWVLDFPYVGAVIVGARMGISEHADENTAALGWSLDDEDRASIEQILQRSKRMEMFEDMGDCGGEYR</sequence>
<accession>A0A8H3W720</accession>
<evidence type="ECO:0000256" key="1">
    <source>
        <dbReference type="ARBA" id="ARBA00023002"/>
    </source>
</evidence>